<gene>
    <name evidence="2" type="ORF">FWK35_00022971</name>
</gene>
<feature type="non-terminal residue" evidence="2">
    <location>
        <position position="207"/>
    </location>
</feature>
<proteinExistence type="predicted"/>
<keyword evidence="3" id="KW-1185">Reference proteome</keyword>
<reference evidence="2 3" key="1">
    <citation type="submission" date="2019-08" db="EMBL/GenBank/DDBJ databases">
        <title>Whole genome of Aphis craccivora.</title>
        <authorList>
            <person name="Voronova N.V."/>
            <person name="Shulinski R.S."/>
            <person name="Bandarenka Y.V."/>
            <person name="Zhorov D.G."/>
            <person name="Warner D."/>
        </authorList>
    </citation>
    <scope>NUCLEOTIDE SEQUENCE [LARGE SCALE GENOMIC DNA]</scope>
    <source>
        <strain evidence="2">180601</strain>
        <tissue evidence="2">Whole Body</tissue>
    </source>
</reference>
<dbReference type="Proteomes" id="UP000478052">
    <property type="component" value="Unassembled WGS sequence"/>
</dbReference>
<evidence type="ECO:0000313" key="2">
    <source>
        <dbReference type="EMBL" id="KAF0712830.1"/>
    </source>
</evidence>
<sequence>LFQIYFATFNLLITYNIYIKLLYILLLHNFYYISHIIFIKKNLNFGEMFINDEPNLLHQVIAAKLEELKYLQDTNGESLLSALSKYEYKAKYSVLRLYSVCELHYRIVSDMFVECKQIEKMWQKLAVVALKGYIFDFELKKMHYNRHCKQRLTLVFTLFVNGFNEDWSPEKQSTVKNETNPCVYVNLTMEQALHHNKLRHEVLSKAL</sequence>
<feature type="non-terminal residue" evidence="2">
    <location>
        <position position="1"/>
    </location>
</feature>
<feature type="transmembrane region" description="Helical" evidence="1">
    <location>
        <begin position="12"/>
        <end position="33"/>
    </location>
</feature>
<keyword evidence="1" id="KW-0812">Transmembrane</keyword>
<dbReference type="AlphaFoldDB" id="A0A6G0VXA6"/>
<protein>
    <submittedName>
        <fullName evidence="2">U3 small nucleolar RNA-associated protein 6</fullName>
    </submittedName>
</protein>
<evidence type="ECO:0000313" key="3">
    <source>
        <dbReference type="Proteomes" id="UP000478052"/>
    </source>
</evidence>
<organism evidence="2 3">
    <name type="scientific">Aphis craccivora</name>
    <name type="common">Cowpea aphid</name>
    <dbReference type="NCBI Taxonomy" id="307492"/>
    <lineage>
        <taxon>Eukaryota</taxon>
        <taxon>Metazoa</taxon>
        <taxon>Ecdysozoa</taxon>
        <taxon>Arthropoda</taxon>
        <taxon>Hexapoda</taxon>
        <taxon>Insecta</taxon>
        <taxon>Pterygota</taxon>
        <taxon>Neoptera</taxon>
        <taxon>Paraneoptera</taxon>
        <taxon>Hemiptera</taxon>
        <taxon>Sternorrhyncha</taxon>
        <taxon>Aphidomorpha</taxon>
        <taxon>Aphidoidea</taxon>
        <taxon>Aphididae</taxon>
        <taxon>Aphidini</taxon>
        <taxon>Aphis</taxon>
        <taxon>Aphis</taxon>
    </lineage>
</organism>
<evidence type="ECO:0000256" key="1">
    <source>
        <dbReference type="SAM" id="Phobius"/>
    </source>
</evidence>
<dbReference type="OrthoDB" id="28112at2759"/>
<keyword evidence="1" id="KW-0472">Membrane</keyword>
<dbReference type="EMBL" id="VUJU01010828">
    <property type="protein sequence ID" value="KAF0712830.1"/>
    <property type="molecule type" value="Genomic_DNA"/>
</dbReference>
<keyword evidence="1" id="KW-1133">Transmembrane helix</keyword>
<name>A0A6G0VXA6_APHCR</name>
<accession>A0A6G0VXA6</accession>
<comment type="caution">
    <text evidence="2">The sequence shown here is derived from an EMBL/GenBank/DDBJ whole genome shotgun (WGS) entry which is preliminary data.</text>
</comment>